<evidence type="ECO:0000256" key="6">
    <source>
        <dbReference type="SAM" id="MobiDB-lite"/>
    </source>
</evidence>
<dbReference type="PANTHER" id="PTHR22980:SF0">
    <property type="entry name" value="CENTROMERE PROTEIN S"/>
    <property type="match status" value="1"/>
</dbReference>
<dbReference type="EMBL" id="VSWD01000011">
    <property type="protein sequence ID" value="KAK3088423.1"/>
    <property type="molecule type" value="Genomic_DNA"/>
</dbReference>
<evidence type="ECO:0000256" key="4">
    <source>
        <dbReference type="ARBA" id="ARBA00023125"/>
    </source>
</evidence>
<comment type="similarity">
    <text evidence="1">Belongs to the TAF9 family. CENP-S/MHF1 subfamily.</text>
</comment>
<keyword evidence="5" id="KW-0234">DNA repair</keyword>
<keyword evidence="8" id="KW-1185">Reference proteome</keyword>
<feature type="region of interest" description="Disordered" evidence="6">
    <location>
        <begin position="90"/>
        <end position="137"/>
    </location>
</feature>
<dbReference type="PANTHER" id="PTHR22980">
    <property type="entry name" value="CORTISTATIN"/>
    <property type="match status" value="1"/>
</dbReference>
<dbReference type="GO" id="GO:0000712">
    <property type="term" value="P:resolution of meiotic recombination intermediates"/>
    <property type="evidence" value="ECO:0007669"/>
    <property type="project" value="TreeGrafter"/>
</dbReference>
<dbReference type="AlphaFoldDB" id="A0AA89BNW4"/>
<keyword evidence="4" id="KW-0238">DNA-binding</keyword>
<dbReference type="GO" id="GO:0046982">
    <property type="term" value="F:protein heterodimerization activity"/>
    <property type="evidence" value="ECO:0007669"/>
    <property type="project" value="InterPro"/>
</dbReference>
<comment type="caution">
    <text evidence="7">The sequence shown here is derived from an EMBL/GenBank/DDBJ whole genome shotgun (WGS) entry which is preliminary data.</text>
</comment>
<name>A0AA89BNW4_PINIB</name>
<feature type="compositionally biased region" description="Basic residues" evidence="6">
    <location>
        <begin position="108"/>
        <end position="120"/>
    </location>
</feature>
<dbReference type="GO" id="GO:0071821">
    <property type="term" value="C:FANCM-MHF complex"/>
    <property type="evidence" value="ECO:0007669"/>
    <property type="project" value="InterPro"/>
</dbReference>
<proteinExistence type="inferred from homology"/>
<dbReference type="Pfam" id="PF15630">
    <property type="entry name" value="CENP-S"/>
    <property type="match status" value="1"/>
</dbReference>
<dbReference type="InterPro" id="IPR009072">
    <property type="entry name" value="Histone-fold"/>
</dbReference>
<dbReference type="InterPro" id="IPR029003">
    <property type="entry name" value="CENP-S/Mhf1"/>
</dbReference>
<sequence>MAFDNTESIEQLQYKQKLKAAVYYSTMKISEQSIEQEEVTLGRQAIAGIAETVWKQCQQMATDLESFAKHGKRTTVTVDDVKLLVRNSPTLLPHLSEMHEKQTEGKQQAKKQRKPSKKKSTTSTSAAMETDEDSNMV</sequence>
<accession>A0AA89BNW4</accession>
<dbReference type="GO" id="GO:0031297">
    <property type="term" value="P:replication fork processing"/>
    <property type="evidence" value="ECO:0007669"/>
    <property type="project" value="TreeGrafter"/>
</dbReference>
<dbReference type="GO" id="GO:0003677">
    <property type="term" value="F:DNA binding"/>
    <property type="evidence" value="ECO:0007669"/>
    <property type="project" value="UniProtKB-KW"/>
</dbReference>
<evidence type="ECO:0000256" key="3">
    <source>
        <dbReference type="ARBA" id="ARBA00022763"/>
    </source>
</evidence>
<gene>
    <name evidence="7" type="ORF">FSP39_019053</name>
</gene>
<evidence type="ECO:0000313" key="7">
    <source>
        <dbReference type="EMBL" id="KAK3088423.1"/>
    </source>
</evidence>
<evidence type="ECO:0000313" key="8">
    <source>
        <dbReference type="Proteomes" id="UP001186944"/>
    </source>
</evidence>
<dbReference type="Proteomes" id="UP001186944">
    <property type="component" value="Unassembled WGS sequence"/>
</dbReference>
<dbReference type="GO" id="GO:0003682">
    <property type="term" value="F:chromatin binding"/>
    <property type="evidence" value="ECO:0007669"/>
    <property type="project" value="TreeGrafter"/>
</dbReference>
<evidence type="ECO:0000256" key="5">
    <source>
        <dbReference type="ARBA" id="ARBA00023204"/>
    </source>
</evidence>
<dbReference type="GO" id="GO:0006281">
    <property type="term" value="P:DNA repair"/>
    <property type="evidence" value="ECO:0007669"/>
    <property type="project" value="UniProtKB-KW"/>
</dbReference>
<organism evidence="7 8">
    <name type="scientific">Pinctada imbricata</name>
    <name type="common">Atlantic pearl-oyster</name>
    <name type="synonym">Pinctada martensii</name>
    <dbReference type="NCBI Taxonomy" id="66713"/>
    <lineage>
        <taxon>Eukaryota</taxon>
        <taxon>Metazoa</taxon>
        <taxon>Spiralia</taxon>
        <taxon>Lophotrochozoa</taxon>
        <taxon>Mollusca</taxon>
        <taxon>Bivalvia</taxon>
        <taxon>Autobranchia</taxon>
        <taxon>Pteriomorphia</taxon>
        <taxon>Pterioida</taxon>
        <taxon>Pterioidea</taxon>
        <taxon>Pteriidae</taxon>
        <taxon>Pinctada</taxon>
    </lineage>
</organism>
<dbReference type="SUPFAM" id="SSF47113">
    <property type="entry name" value="Histone-fold"/>
    <property type="match status" value="1"/>
</dbReference>
<evidence type="ECO:0000256" key="2">
    <source>
        <dbReference type="ARBA" id="ARBA00016400"/>
    </source>
</evidence>
<reference evidence="7" key="1">
    <citation type="submission" date="2019-08" db="EMBL/GenBank/DDBJ databases">
        <title>The improved chromosome-level genome for the pearl oyster Pinctada fucata martensii using PacBio sequencing and Hi-C.</title>
        <authorList>
            <person name="Zheng Z."/>
        </authorList>
    </citation>
    <scope>NUCLEOTIDE SEQUENCE</scope>
    <source>
        <strain evidence="7">ZZ-2019</strain>
        <tissue evidence="7">Adductor muscle</tissue>
    </source>
</reference>
<protein>
    <recommendedName>
        <fullName evidence="2">Centromere protein S</fullName>
    </recommendedName>
</protein>
<evidence type="ECO:0000256" key="1">
    <source>
        <dbReference type="ARBA" id="ARBA00006612"/>
    </source>
</evidence>
<keyword evidence="3" id="KW-0227">DNA damage</keyword>
<dbReference type="CDD" id="cd22919">
    <property type="entry name" value="HFD_CENP-S"/>
    <property type="match status" value="1"/>
</dbReference>
<dbReference type="Gene3D" id="1.10.20.10">
    <property type="entry name" value="Histone, subunit A"/>
    <property type="match status" value="1"/>
</dbReference>